<feature type="domain" description="CBS" evidence="10">
    <location>
        <begin position="272"/>
        <end position="330"/>
    </location>
</feature>
<evidence type="ECO:0000256" key="4">
    <source>
        <dbReference type="ARBA" id="ARBA00022989"/>
    </source>
</evidence>
<evidence type="ECO:0000259" key="11">
    <source>
        <dbReference type="PROSITE" id="PS51846"/>
    </source>
</evidence>
<dbReference type="PROSITE" id="PS51846">
    <property type="entry name" value="CNNM"/>
    <property type="match status" value="1"/>
</dbReference>
<evidence type="ECO:0000256" key="6">
    <source>
        <dbReference type="ARBA" id="ARBA00023136"/>
    </source>
</evidence>
<dbReference type="PANTHER" id="PTHR22777:SF4">
    <property type="entry name" value="UPF0053 PROTEIN SLL1254"/>
    <property type="match status" value="1"/>
</dbReference>
<dbReference type="AlphaFoldDB" id="A0A554VG42"/>
<protein>
    <submittedName>
        <fullName evidence="12">DUF21 domain-containing protein</fullName>
    </submittedName>
</protein>
<keyword evidence="4 8" id="KW-1133">Transmembrane helix</keyword>
<gene>
    <name evidence="12" type="ORF">FOF46_19455</name>
</gene>
<evidence type="ECO:0000256" key="8">
    <source>
        <dbReference type="PROSITE-ProRule" id="PRU01193"/>
    </source>
</evidence>
<feature type="domain" description="CBS" evidence="10">
    <location>
        <begin position="207"/>
        <end position="268"/>
    </location>
</feature>
<evidence type="ECO:0000256" key="1">
    <source>
        <dbReference type="ARBA" id="ARBA00004141"/>
    </source>
</evidence>
<evidence type="ECO:0000259" key="10">
    <source>
        <dbReference type="PROSITE" id="PS51371"/>
    </source>
</evidence>
<evidence type="ECO:0000256" key="5">
    <source>
        <dbReference type="ARBA" id="ARBA00023122"/>
    </source>
</evidence>
<reference evidence="12 13" key="1">
    <citation type="submission" date="2019-07" db="EMBL/GenBank/DDBJ databases">
        <title>The draft genome sequence of Aquimarina algiphila M91.</title>
        <authorList>
            <person name="Meng X."/>
        </authorList>
    </citation>
    <scope>NUCLEOTIDE SEQUENCE [LARGE SCALE GENOMIC DNA]</scope>
    <source>
        <strain evidence="12 13">M91</strain>
    </source>
</reference>
<feature type="transmembrane region" description="Helical" evidence="9">
    <location>
        <begin position="58"/>
        <end position="78"/>
    </location>
</feature>
<comment type="caution">
    <text evidence="12">The sequence shown here is derived from an EMBL/GenBank/DDBJ whole genome shotgun (WGS) entry which is preliminary data.</text>
</comment>
<dbReference type="Pfam" id="PF00571">
    <property type="entry name" value="CBS"/>
    <property type="match status" value="1"/>
</dbReference>
<keyword evidence="6 8" id="KW-0472">Membrane</keyword>
<evidence type="ECO:0000256" key="7">
    <source>
        <dbReference type="PROSITE-ProRule" id="PRU00703"/>
    </source>
</evidence>
<evidence type="ECO:0000313" key="13">
    <source>
        <dbReference type="Proteomes" id="UP000318833"/>
    </source>
</evidence>
<feature type="domain" description="CNNM transmembrane" evidence="11">
    <location>
        <begin position="1"/>
        <end position="188"/>
    </location>
</feature>
<keyword evidence="3" id="KW-0677">Repeat</keyword>
<keyword evidence="2 8" id="KW-0812">Transmembrane</keyword>
<sequence>MTLLIIYAVLSIFFSFLCSILEAVLLSVTPTFINVKKKEGKSYATTLENLKKDVDQPLIAILTLNTIAHTVGAILVGVQAEQLPYKYEIFGVNMVGIVSTIMTLLILVLSEIIPKTIGATFWKQLANFTSKALVILIAPLKYTGILWILRLTTKLIGGKGHHGSVLSREDFTAMTDIAEEEGVFEESESKVIKNLLNFKKIFTKDVMTPRTVMKTASEKTTVEEFFNENQNLRFSRIPIYNEKADNITGQVLKDEIFKEMANQNGHKTLADIKRPIIFTTRNLPIPDLFNELIQTKNHIALVVDEYGSISGLVTMEDVIETLLGLEIVDESDTETDMQVLARKNWESRARRLGILDDKKEE</sequence>
<dbReference type="GO" id="GO:0005886">
    <property type="term" value="C:plasma membrane"/>
    <property type="evidence" value="ECO:0007669"/>
    <property type="project" value="TreeGrafter"/>
</dbReference>
<proteinExistence type="predicted"/>
<evidence type="ECO:0000256" key="9">
    <source>
        <dbReference type="SAM" id="Phobius"/>
    </source>
</evidence>
<dbReference type="RefSeq" id="WP_109435988.1">
    <property type="nucleotide sequence ID" value="NZ_CANLFO010000003.1"/>
</dbReference>
<dbReference type="CDD" id="cd04590">
    <property type="entry name" value="CBS_pair_CorC_HlyC_assoc"/>
    <property type="match status" value="1"/>
</dbReference>
<keyword evidence="13" id="KW-1185">Reference proteome</keyword>
<dbReference type="SUPFAM" id="SSF54631">
    <property type="entry name" value="CBS-domain pair"/>
    <property type="match status" value="1"/>
</dbReference>
<comment type="subcellular location">
    <subcellularLocation>
        <location evidence="1">Membrane</location>
        <topology evidence="1">Multi-pass membrane protein</topology>
    </subcellularLocation>
</comment>
<dbReference type="InterPro" id="IPR046342">
    <property type="entry name" value="CBS_dom_sf"/>
</dbReference>
<dbReference type="EMBL" id="VLNR01000046">
    <property type="protein sequence ID" value="TSE06339.1"/>
    <property type="molecule type" value="Genomic_DNA"/>
</dbReference>
<evidence type="ECO:0000256" key="3">
    <source>
        <dbReference type="ARBA" id="ARBA00022737"/>
    </source>
</evidence>
<evidence type="ECO:0000313" key="12">
    <source>
        <dbReference type="EMBL" id="TSE06339.1"/>
    </source>
</evidence>
<dbReference type="OrthoDB" id="9798188at2"/>
<dbReference type="Gene3D" id="3.10.580.10">
    <property type="entry name" value="CBS-domain"/>
    <property type="match status" value="1"/>
</dbReference>
<dbReference type="Proteomes" id="UP000318833">
    <property type="component" value="Unassembled WGS sequence"/>
</dbReference>
<dbReference type="InterPro" id="IPR000644">
    <property type="entry name" value="CBS_dom"/>
</dbReference>
<organism evidence="12 13">
    <name type="scientific">Aquimarina algiphila</name>
    <dbReference type="NCBI Taxonomy" id="2047982"/>
    <lineage>
        <taxon>Bacteria</taxon>
        <taxon>Pseudomonadati</taxon>
        <taxon>Bacteroidota</taxon>
        <taxon>Flavobacteriia</taxon>
        <taxon>Flavobacteriales</taxon>
        <taxon>Flavobacteriaceae</taxon>
        <taxon>Aquimarina</taxon>
    </lineage>
</organism>
<dbReference type="InterPro" id="IPR044751">
    <property type="entry name" value="Ion_transp-like_CBS"/>
</dbReference>
<dbReference type="Pfam" id="PF01595">
    <property type="entry name" value="CNNM"/>
    <property type="match status" value="1"/>
</dbReference>
<feature type="transmembrane region" description="Helical" evidence="9">
    <location>
        <begin position="90"/>
        <end position="112"/>
    </location>
</feature>
<evidence type="ECO:0000256" key="2">
    <source>
        <dbReference type="ARBA" id="ARBA00022692"/>
    </source>
</evidence>
<dbReference type="PROSITE" id="PS51371">
    <property type="entry name" value="CBS"/>
    <property type="match status" value="2"/>
</dbReference>
<feature type="transmembrane region" description="Helical" evidence="9">
    <location>
        <begin position="132"/>
        <end position="149"/>
    </location>
</feature>
<accession>A0A554VG42</accession>
<dbReference type="InterPro" id="IPR002550">
    <property type="entry name" value="CNNM"/>
</dbReference>
<keyword evidence="5 7" id="KW-0129">CBS domain</keyword>
<dbReference type="PANTHER" id="PTHR22777">
    <property type="entry name" value="HEMOLYSIN-RELATED"/>
    <property type="match status" value="1"/>
</dbReference>
<name>A0A554VG42_9FLAO</name>